<dbReference type="InterPro" id="IPR040976">
    <property type="entry name" value="Pkinase_fungal"/>
</dbReference>
<dbReference type="PANTHER" id="PTHR38248:SF2">
    <property type="entry name" value="FUNK1 11"/>
    <property type="match status" value="1"/>
</dbReference>
<keyword evidence="4" id="KW-1185">Reference proteome</keyword>
<evidence type="ECO:0000313" key="4">
    <source>
        <dbReference type="Proteomes" id="UP001215598"/>
    </source>
</evidence>
<feature type="domain" description="Fungal-type protein kinase" evidence="2">
    <location>
        <begin position="34"/>
        <end position="189"/>
    </location>
</feature>
<dbReference type="Pfam" id="PF17667">
    <property type="entry name" value="Pkinase_fungal"/>
    <property type="match status" value="1"/>
</dbReference>
<organism evidence="3 4">
    <name type="scientific">Mycena metata</name>
    <dbReference type="NCBI Taxonomy" id="1033252"/>
    <lineage>
        <taxon>Eukaryota</taxon>
        <taxon>Fungi</taxon>
        <taxon>Dikarya</taxon>
        <taxon>Basidiomycota</taxon>
        <taxon>Agaricomycotina</taxon>
        <taxon>Agaricomycetes</taxon>
        <taxon>Agaricomycetidae</taxon>
        <taxon>Agaricales</taxon>
        <taxon>Marasmiineae</taxon>
        <taxon>Mycenaceae</taxon>
        <taxon>Mycena</taxon>
    </lineage>
</organism>
<sequence>MVATASGYFQASRVVGSFEVYNKEKGDTSSQTLKVRKSYHDGADNRRKEQRTHMRTVIATGGLELRNTEGPRALLEALSHAMIGYLNVFRKGWQPCAVSNGNIMLVAEFDVRNCPADDEVHAFGLEYCSGVLTDGDQAIKWKGEQERATRRSGTLPFISVALLVSWSLSEPSFHTALDDFESFVWVFVWELLHKGASLKRLSARDSFTLKRLKGHSPANLSETKGLFAFNCREKDRVTFKDSFLSPFLAVLSQWFTLVKQTNDEIFELKEQELGRSESDRAGLVQDLAQMEALCLEAGRKLIRIGLEHLPQLDESWPAPLDPHV</sequence>
<evidence type="ECO:0000313" key="3">
    <source>
        <dbReference type="EMBL" id="KAJ7768490.1"/>
    </source>
</evidence>
<dbReference type="EMBL" id="JARKIB010000020">
    <property type="protein sequence ID" value="KAJ7768490.1"/>
    <property type="molecule type" value="Genomic_DNA"/>
</dbReference>
<reference evidence="3" key="1">
    <citation type="submission" date="2023-03" db="EMBL/GenBank/DDBJ databases">
        <title>Massive genome expansion in bonnet fungi (Mycena s.s.) driven by repeated elements and novel gene families across ecological guilds.</title>
        <authorList>
            <consortium name="Lawrence Berkeley National Laboratory"/>
            <person name="Harder C.B."/>
            <person name="Miyauchi S."/>
            <person name="Viragh M."/>
            <person name="Kuo A."/>
            <person name="Thoen E."/>
            <person name="Andreopoulos B."/>
            <person name="Lu D."/>
            <person name="Skrede I."/>
            <person name="Drula E."/>
            <person name="Henrissat B."/>
            <person name="Morin E."/>
            <person name="Kohler A."/>
            <person name="Barry K."/>
            <person name="LaButti K."/>
            <person name="Morin E."/>
            <person name="Salamov A."/>
            <person name="Lipzen A."/>
            <person name="Mereny Z."/>
            <person name="Hegedus B."/>
            <person name="Baldrian P."/>
            <person name="Stursova M."/>
            <person name="Weitz H."/>
            <person name="Taylor A."/>
            <person name="Grigoriev I.V."/>
            <person name="Nagy L.G."/>
            <person name="Martin F."/>
            <person name="Kauserud H."/>
        </authorList>
    </citation>
    <scope>NUCLEOTIDE SEQUENCE</scope>
    <source>
        <strain evidence="3">CBHHK182m</strain>
    </source>
</reference>
<evidence type="ECO:0000259" key="2">
    <source>
        <dbReference type="Pfam" id="PF17667"/>
    </source>
</evidence>
<proteinExistence type="predicted"/>
<accession>A0AAD7JSD9</accession>
<name>A0AAD7JSD9_9AGAR</name>
<comment type="caution">
    <text evidence="3">The sequence shown here is derived from an EMBL/GenBank/DDBJ whole genome shotgun (WGS) entry which is preliminary data.</text>
</comment>
<feature type="region of interest" description="Disordered" evidence="1">
    <location>
        <begin position="29"/>
        <end position="51"/>
    </location>
</feature>
<gene>
    <name evidence="3" type="ORF">B0H16DRAFT_1308327</name>
</gene>
<dbReference type="PANTHER" id="PTHR38248">
    <property type="entry name" value="FUNK1 6"/>
    <property type="match status" value="1"/>
</dbReference>
<protein>
    <recommendedName>
        <fullName evidence="2">Fungal-type protein kinase domain-containing protein</fullName>
    </recommendedName>
</protein>
<dbReference type="AlphaFoldDB" id="A0AAD7JSD9"/>
<feature type="compositionally biased region" description="Basic and acidic residues" evidence="1">
    <location>
        <begin position="38"/>
        <end position="47"/>
    </location>
</feature>
<evidence type="ECO:0000256" key="1">
    <source>
        <dbReference type="SAM" id="MobiDB-lite"/>
    </source>
</evidence>
<dbReference type="Proteomes" id="UP001215598">
    <property type="component" value="Unassembled WGS sequence"/>
</dbReference>